<dbReference type="SMART" id="SM00028">
    <property type="entry name" value="TPR"/>
    <property type="match status" value="5"/>
</dbReference>
<dbReference type="Gene3D" id="1.25.40.10">
    <property type="entry name" value="Tetratricopeptide repeat domain"/>
    <property type="match status" value="2"/>
</dbReference>
<name>A0A538TJE7_UNCEI</name>
<feature type="transmembrane region" description="Helical" evidence="4">
    <location>
        <begin position="281"/>
        <end position="300"/>
    </location>
</feature>
<keyword evidence="2 3" id="KW-0802">TPR repeat</keyword>
<organism evidence="5 6">
    <name type="scientific">Eiseniibacteriota bacterium</name>
    <dbReference type="NCBI Taxonomy" id="2212470"/>
    <lineage>
        <taxon>Bacteria</taxon>
        <taxon>Candidatus Eiseniibacteriota</taxon>
    </lineage>
</organism>
<keyword evidence="4" id="KW-0472">Membrane</keyword>
<dbReference type="PANTHER" id="PTHR44227">
    <property type="match status" value="1"/>
</dbReference>
<accession>A0A538TJE7</accession>
<keyword evidence="4" id="KW-0812">Transmembrane</keyword>
<reference evidence="5 6" key="1">
    <citation type="journal article" date="2019" name="Nat. Microbiol.">
        <title>Mediterranean grassland soil C-N compound turnover is dependent on rainfall and depth, and is mediated by genomically divergent microorganisms.</title>
        <authorList>
            <person name="Diamond S."/>
            <person name="Andeer P.F."/>
            <person name="Li Z."/>
            <person name="Crits-Christoph A."/>
            <person name="Burstein D."/>
            <person name="Anantharaman K."/>
            <person name="Lane K.R."/>
            <person name="Thomas B.C."/>
            <person name="Pan C."/>
            <person name="Northen T.R."/>
            <person name="Banfield J.F."/>
        </authorList>
    </citation>
    <scope>NUCLEOTIDE SEQUENCE [LARGE SCALE GENOMIC DNA]</scope>
    <source>
        <strain evidence="5">WS_9</strain>
    </source>
</reference>
<feature type="transmembrane region" description="Helical" evidence="4">
    <location>
        <begin position="334"/>
        <end position="354"/>
    </location>
</feature>
<feature type="transmembrane region" description="Helical" evidence="4">
    <location>
        <begin position="306"/>
        <end position="327"/>
    </location>
</feature>
<evidence type="ECO:0000256" key="1">
    <source>
        <dbReference type="ARBA" id="ARBA00022737"/>
    </source>
</evidence>
<feature type="repeat" description="TPR" evidence="3">
    <location>
        <begin position="537"/>
        <end position="570"/>
    </location>
</feature>
<feature type="transmembrane region" description="Helical" evidence="4">
    <location>
        <begin position="127"/>
        <end position="143"/>
    </location>
</feature>
<dbReference type="Pfam" id="PF13432">
    <property type="entry name" value="TPR_16"/>
    <property type="match status" value="1"/>
</dbReference>
<dbReference type="PANTHER" id="PTHR44227:SF3">
    <property type="entry name" value="PROTEIN O-MANNOSYL-TRANSFERASE TMTC4"/>
    <property type="match status" value="1"/>
</dbReference>
<dbReference type="Proteomes" id="UP000317691">
    <property type="component" value="Unassembled WGS sequence"/>
</dbReference>
<feature type="transmembrane region" description="Helical" evidence="4">
    <location>
        <begin position="21"/>
        <end position="42"/>
    </location>
</feature>
<comment type="caution">
    <text evidence="5">The sequence shown here is derived from an EMBL/GenBank/DDBJ whole genome shotgun (WGS) entry which is preliminary data.</text>
</comment>
<feature type="transmembrane region" description="Helical" evidence="4">
    <location>
        <begin position="100"/>
        <end position="120"/>
    </location>
</feature>
<evidence type="ECO:0000313" key="6">
    <source>
        <dbReference type="Proteomes" id="UP000317691"/>
    </source>
</evidence>
<sequence>MPNRASESARTAATSQPPRRIGATLLSVAAIAAVTFAAYTGAFDHAFVSWDDPDYVEENTLVQSHDTHGLLTAVISNNYHPLTMISLATNASQPLSPKPFIVTNVILHTLNTMLVFWLALLLSGRRILVASVVALLFGIHPMHVESVAWISERKDVLYCLFFLSACITYWRYLERQAWPWLLATFALFVLSCLSKGMAVVFPVVMALLDFWKRRPALEPKSLLEKAPFFAVALLFGLIAMNVQAGGDFHGAFTRVDKGLKGLADTLPVSPLQRLTLPSYGYLMYVWKLFVPLNLSGFYPYPSSSEANGVLYLLSPLFLLGTVALAIWDLRRTRILTFGIGWYLVTIAPVLQWVPVGEAIMADRYSYLSYFGLLFALADGMALVLRKSPALRPAAWAACGLFAAFLLVQTTRQIESWRDSETFWSTVIHRYPRSDLAYISRGNFRGKSGRVSEAMADLQTALRLGSRRGILFDGLGNAYGSLGQVDSALIMFDRGLSLEPNMGRTYYNRAIAYLRLARPNEALTDLERARVLMPLQATTLHFPRGNAYLQLARYRDAIAEFDRAIESGVRDPYAYYNRGVCKSRIGDSDGAAADFREAHRLNPALGSAATPG</sequence>
<protein>
    <submittedName>
        <fullName evidence="5">Tetratricopeptide repeat protein</fullName>
    </submittedName>
</protein>
<dbReference type="InterPro" id="IPR052346">
    <property type="entry name" value="O-mannosyl-transferase_TMTC"/>
</dbReference>
<evidence type="ECO:0000256" key="4">
    <source>
        <dbReference type="SAM" id="Phobius"/>
    </source>
</evidence>
<feature type="repeat" description="TPR" evidence="3">
    <location>
        <begin position="571"/>
        <end position="604"/>
    </location>
</feature>
<dbReference type="Pfam" id="PF13181">
    <property type="entry name" value="TPR_8"/>
    <property type="match status" value="1"/>
</dbReference>
<dbReference type="InterPro" id="IPR011990">
    <property type="entry name" value="TPR-like_helical_dom_sf"/>
</dbReference>
<feature type="repeat" description="TPR" evidence="3">
    <location>
        <begin position="468"/>
        <end position="501"/>
    </location>
</feature>
<dbReference type="InterPro" id="IPR019734">
    <property type="entry name" value="TPR_rpt"/>
</dbReference>
<proteinExistence type="predicted"/>
<keyword evidence="1" id="KW-0677">Repeat</keyword>
<dbReference type="PROSITE" id="PS50005">
    <property type="entry name" value="TPR"/>
    <property type="match status" value="3"/>
</dbReference>
<dbReference type="EMBL" id="VBOZ01000029">
    <property type="protein sequence ID" value="TMQ63744.1"/>
    <property type="molecule type" value="Genomic_DNA"/>
</dbReference>
<feature type="transmembrane region" description="Helical" evidence="4">
    <location>
        <begin position="226"/>
        <end position="244"/>
    </location>
</feature>
<evidence type="ECO:0000256" key="3">
    <source>
        <dbReference type="PROSITE-ProRule" id="PRU00339"/>
    </source>
</evidence>
<feature type="transmembrane region" description="Helical" evidence="4">
    <location>
        <begin position="389"/>
        <end position="407"/>
    </location>
</feature>
<dbReference type="AlphaFoldDB" id="A0A538TJE7"/>
<evidence type="ECO:0000313" key="5">
    <source>
        <dbReference type="EMBL" id="TMQ63744.1"/>
    </source>
</evidence>
<evidence type="ECO:0000256" key="2">
    <source>
        <dbReference type="ARBA" id="ARBA00022803"/>
    </source>
</evidence>
<dbReference type="SUPFAM" id="SSF48452">
    <property type="entry name" value="TPR-like"/>
    <property type="match status" value="1"/>
</dbReference>
<feature type="transmembrane region" description="Helical" evidence="4">
    <location>
        <begin position="366"/>
        <end position="384"/>
    </location>
</feature>
<keyword evidence="4" id="KW-1133">Transmembrane helix</keyword>
<feature type="transmembrane region" description="Helical" evidence="4">
    <location>
        <begin position="155"/>
        <end position="173"/>
    </location>
</feature>
<feature type="transmembrane region" description="Helical" evidence="4">
    <location>
        <begin position="180"/>
        <end position="206"/>
    </location>
</feature>
<gene>
    <name evidence="5" type="ORF">E6K79_08835</name>
</gene>